<comment type="similarity">
    <text evidence="2">Belongs to the EAF7 family.</text>
</comment>
<name>A0A2N1JC90_9BASI</name>
<accession>A0A2N1JC90</accession>
<keyword evidence="9" id="KW-1185">Reference proteome</keyword>
<protein>
    <recommendedName>
        <fullName evidence="10">Chromatin modification-related protein EAF7</fullName>
    </recommendedName>
</protein>
<feature type="compositionally biased region" description="Basic and acidic residues" evidence="7">
    <location>
        <begin position="193"/>
        <end position="211"/>
    </location>
</feature>
<evidence type="ECO:0008006" key="10">
    <source>
        <dbReference type="Google" id="ProtNLM"/>
    </source>
</evidence>
<evidence type="ECO:0000256" key="1">
    <source>
        <dbReference type="ARBA" id="ARBA00004123"/>
    </source>
</evidence>
<dbReference type="PANTHER" id="PTHR13581">
    <property type="entry name" value="MRG-BINDING PROTEIN"/>
    <property type="match status" value="1"/>
</dbReference>
<dbReference type="GO" id="GO:0006325">
    <property type="term" value="P:chromatin organization"/>
    <property type="evidence" value="ECO:0007669"/>
    <property type="project" value="UniProtKB-KW"/>
</dbReference>
<keyword evidence="3" id="KW-0156">Chromatin regulator</keyword>
<evidence type="ECO:0000256" key="2">
    <source>
        <dbReference type="ARBA" id="ARBA00007117"/>
    </source>
</evidence>
<dbReference type="AlphaFoldDB" id="A0A2N1JC90"/>
<evidence type="ECO:0000313" key="8">
    <source>
        <dbReference type="EMBL" id="PKI84156.1"/>
    </source>
</evidence>
<dbReference type="GO" id="GO:0005634">
    <property type="term" value="C:nucleus"/>
    <property type="evidence" value="ECO:0007669"/>
    <property type="project" value="UniProtKB-SubCell"/>
</dbReference>
<reference evidence="8 9" key="1">
    <citation type="submission" date="2017-10" db="EMBL/GenBank/DDBJ databases">
        <title>A novel species of cold-tolerant Malassezia isolated from bats.</title>
        <authorList>
            <person name="Lorch J.M."/>
            <person name="Palmer J.M."/>
            <person name="Vanderwolf K.J."/>
            <person name="Schmidt K.Z."/>
            <person name="Verant M.L."/>
            <person name="Weller T.J."/>
            <person name="Blehert D.S."/>
        </authorList>
    </citation>
    <scope>NUCLEOTIDE SEQUENCE [LARGE SCALE GENOMIC DNA]</scope>
    <source>
        <strain evidence="8 9">NWHC:44797-103</strain>
    </source>
</reference>
<evidence type="ECO:0000256" key="6">
    <source>
        <dbReference type="ARBA" id="ARBA00023242"/>
    </source>
</evidence>
<dbReference type="GO" id="GO:0035267">
    <property type="term" value="C:NuA4 histone acetyltransferase complex"/>
    <property type="evidence" value="ECO:0007669"/>
    <property type="project" value="TreeGrafter"/>
</dbReference>
<feature type="compositionally biased region" description="Low complexity" evidence="7">
    <location>
        <begin position="312"/>
        <end position="340"/>
    </location>
</feature>
<feature type="compositionally biased region" description="Basic and acidic residues" evidence="7">
    <location>
        <begin position="233"/>
        <end position="245"/>
    </location>
</feature>
<evidence type="ECO:0000313" key="9">
    <source>
        <dbReference type="Proteomes" id="UP000232875"/>
    </source>
</evidence>
<organism evidence="8 9">
    <name type="scientific">Malassezia vespertilionis</name>
    <dbReference type="NCBI Taxonomy" id="2020962"/>
    <lineage>
        <taxon>Eukaryota</taxon>
        <taxon>Fungi</taxon>
        <taxon>Dikarya</taxon>
        <taxon>Basidiomycota</taxon>
        <taxon>Ustilaginomycotina</taxon>
        <taxon>Malasseziomycetes</taxon>
        <taxon>Malasseziales</taxon>
        <taxon>Malasseziaceae</taxon>
        <taxon>Malassezia</taxon>
    </lineage>
</organism>
<keyword evidence="6" id="KW-0539">Nucleus</keyword>
<dbReference type="EMBL" id="KZ454990">
    <property type="protein sequence ID" value="PKI84156.1"/>
    <property type="molecule type" value="Genomic_DNA"/>
</dbReference>
<dbReference type="PANTHER" id="PTHR13581:SF5">
    <property type="entry name" value="MRG_MORF4L-BINDING PROTEIN"/>
    <property type="match status" value="1"/>
</dbReference>
<dbReference type="GO" id="GO:0006357">
    <property type="term" value="P:regulation of transcription by RNA polymerase II"/>
    <property type="evidence" value="ECO:0007669"/>
    <property type="project" value="TreeGrafter"/>
</dbReference>
<comment type="subcellular location">
    <subcellularLocation>
        <location evidence="1">Nucleus</location>
    </subcellularLocation>
</comment>
<keyword evidence="4" id="KW-0805">Transcription regulation</keyword>
<dbReference type="Proteomes" id="UP000232875">
    <property type="component" value="Unassembled WGS sequence"/>
</dbReference>
<sequence length="340" mass="37416">MAAPSMWETDPALEIALLRAISFYPPIGYNRHFNMVSILGALQAAQLEVPSDAPGSNRHAPLSAKSVWQHLETLYDLEGLNELDDGSEDEEAPEWMQHYDQHAALLARNEKARTRVLDNVDAEEFALHPVELYAPFIEQRRIARDLSEEVSAPATRAAEDLVVPASSDEDISDANSSDEHVRGGGQGAHARSRSQDTRRLSRKRADDEHSQEVPPSSPDSMSTRAGKRRKSMRTAEHDDPADKASRPISTRRQRQTDGDGSKRATTEDFTDSDDGTTDEKASLMMRSARNTPARRSVGQIATTPNEARPAQTRAFSAATRAASSTPRASPVAPARSSRRR</sequence>
<feature type="region of interest" description="Disordered" evidence="7">
    <location>
        <begin position="149"/>
        <end position="340"/>
    </location>
</feature>
<feature type="compositionally biased region" description="Basic and acidic residues" evidence="7">
    <location>
        <begin position="254"/>
        <end position="266"/>
    </location>
</feature>
<dbReference type="STRING" id="2020962.A0A2N1JC90"/>
<dbReference type="InterPro" id="IPR012423">
    <property type="entry name" value="Eaf7/MRGBP"/>
</dbReference>
<evidence type="ECO:0000256" key="7">
    <source>
        <dbReference type="SAM" id="MobiDB-lite"/>
    </source>
</evidence>
<evidence type="ECO:0000256" key="3">
    <source>
        <dbReference type="ARBA" id="ARBA00022853"/>
    </source>
</evidence>
<keyword evidence="5" id="KW-0804">Transcription</keyword>
<dbReference type="Pfam" id="PF07904">
    <property type="entry name" value="Eaf7"/>
    <property type="match status" value="1"/>
</dbReference>
<proteinExistence type="inferred from homology"/>
<evidence type="ECO:0000256" key="5">
    <source>
        <dbReference type="ARBA" id="ARBA00023163"/>
    </source>
</evidence>
<gene>
    <name evidence="8" type="ORF">MVES_002018</name>
</gene>
<evidence type="ECO:0000256" key="4">
    <source>
        <dbReference type="ARBA" id="ARBA00023015"/>
    </source>
</evidence>
<dbReference type="OrthoDB" id="5595141at2759"/>